<keyword evidence="2" id="KW-1185">Reference proteome</keyword>
<dbReference type="Proteomes" id="UP001596220">
    <property type="component" value="Unassembled WGS sequence"/>
</dbReference>
<dbReference type="RefSeq" id="WP_380637276.1">
    <property type="nucleotide sequence ID" value="NZ_JBHSQO010000016.1"/>
</dbReference>
<reference evidence="2" key="1">
    <citation type="journal article" date="2019" name="Int. J. Syst. Evol. Microbiol.">
        <title>The Global Catalogue of Microorganisms (GCM) 10K type strain sequencing project: providing services to taxonomists for standard genome sequencing and annotation.</title>
        <authorList>
            <consortium name="The Broad Institute Genomics Platform"/>
            <consortium name="The Broad Institute Genome Sequencing Center for Infectious Disease"/>
            <person name="Wu L."/>
            <person name="Ma J."/>
        </authorList>
    </citation>
    <scope>NUCLEOTIDE SEQUENCE [LARGE SCALE GENOMIC DNA]</scope>
    <source>
        <strain evidence="2">CGMCC 4.7246</strain>
    </source>
</reference>
<gene>
    <name evidence="1" type="ORF">ACFP3R_17470</name>
</gene>
<comment type="caution">
    <text evidence="1">The sequence shown here is derived from an EMBL/GenBank/DDBJ whole genome shotgun (WGS) entry which is preliminary data.</text>
</comment>
<name>A0ABW1P8U3_9PSEU</name>
<dbReference type="EMBL" id="JBHSQO010000016">
    <property type="protein sequence ID" value="MFC6091072.1"/>
    <property type="molecule type" value="Genomic_DNA"/>
</dbReference>
<proteinExistence type="predicted"/>
<feature type="non-terminal residue" evidence="1">
    <location>
        <position position="1"/>
    </location>
</feature>
<protein>
    <submittedName>
        <fullName evidence="1">Uncharacterized protein</fullName>
    </submittedName>
</protein>
<organism evidence="1 2">
    <name type="scientific">Saccharothrix lopnurensis</name>
    <dbReference type="NCBI Taxonomy" id="1670621"/>
    <lineage>
        <taxon>Bacteria</taxon>
        <taxon>Bacillati</taxon>
        <taxon>Actinomycetota</taxon>
        <taxon>Actinomycetes</taxon>
        <taxon>Pseudonocardiales</taxon>
        <taxon>Pseudonocardiaceae</taxon>
        <taxon>Saccharothrix</taxon>
    </lineage>
</organism>
<evidence type="ECO:0000313" key="1">
    <source>
        <dbReference type="EMBL" id="MFC6091072.1"/>
    </source>
</evidence>
<accession>A0ABW1P8U3</accession>
<sequence length="70" mass="7242">ARLCSRWGDAVRMLLVTTLVAGGAGMMGGAPMMAPPGQGGDGKDHQRKVRLEGEALVEEPPKASKPTIGE</sequence>
<evidence type="ECO:0000313" key="2">
    <source>
        <dbReference type="Proteomes" id="UP001596220"/>
    </source>
</evidence>